<evidence type="ECO:0000256" key="9">
    <source>
        <dbReference type="ARBA" id="ARBA00023316"/>
    </source>
</evidence>
<evidence type="ECO:0000256" key="3">
    <source>
        <dbReference type="ARBA" id="ARBA00022525"/>
    </source>
</evidence>
<feature type="chain" id="PRO_5021997653" description="glucan endo-1,6-beta-glucosidase" evidence="18">
    <location>
        <begin position="18"/>
        <end position="420"/>
    </location>
</feature>
<accession>A0A517L0Q5</accession>
<sequence length="420" mass="46419">MHFSILVLSSLAATAWAWLPSERNLFNVADPSDAFDTHIPAGNGRSRKRTLPSSGKIRGVNLGSLFVLEPWMASNEWSTMGCSGMASEFDCVSKQGQAAADSAFQAHWARFVTEKDIIEMQRFSLNTIRIPVGYWMMESLVDPSEHFPRGGIKYLEKVCGWAADHGMYVIIDLHGAPYAQVAKQPFTGQYAPSEGFYSTSGHDRATKFLAWMTNIIHTNSAYRTVGMLEVLNEPSSGHAGLISDYYPKAYDAIRAAESAISVSPTNQLHIQFMSKTWGSGDPSANLPSGASGVSFDNHRYVKWDNSVAHNQAAYLKASCFDNVSASGETSLVVGEWSLSVPDDLENTPAWQVMDSTANHAFYQKWFKAQAQAYEKQAGWIFWSWKAELGDWRWSYRDAVNAGIIPKNLDDIYSGGVCNGV</sequence>
<evidence type="ECO:0000256" key="8">
    <source>
        <dbReference type="ARBA" id="ARBA00023295"/>
    </source>
</evidence>
<evidence type="ECO:0000313" key="20">
    <source>
        <dbReference type="EMBL" id="QDS69220.1"/>
    </source>
</evidence>
<evidence type="ECO:0000313" key="21">
    <source>
        <dbReference type="Proteomes" id="UP000316270"/>
    </source>
</evidence>
<dbReference type="InterPro" id="IPR001547">
    <property type="entry name" value="Glyco_hydro_5"/>
</dbReference>
<keyword evidence="9" id="KW-0961">Cell wall biogenesis/degradation</keyword>
<dbReference type="InterPro" id="IPR050386">
    <property type="entry name" value="Glycosyl_hydrolase_5"/>
</dbReference>
<evidence type="ECO:0000259" key="19">
    <source>
        <dbReference type="Pfam" id="PF00150"/>
    </source>
</evidence>
<dbReference type="Proteomes" id="UP000316270">
    <property type="component" value="Chromosome 3"/>
</dbReference>
<evidence type="ECO:0000256" key="12">
    <source>
        <dbReference type="ARBA" id="ARBA00037628"/>
    </source>
</evidence>
<comment type="similarity">
    <text evidence="2 17">Belongs to the glycosyl hydrolase 5 (cellulase A) family.</text>
</comment>
<keyword evidence="10" id="KW-0624">Polysaccharide degradation</keyword>
<organism evidence="20 21">
    <name type="scientific">Venturia effusa</name>
    <dbReference type="NCBI Taxonomy" id="50376"/>
    <lineage>
        <taxon>Eukaryota</taxon>
        <taxon>Fungi</taxon>
        <taxon>Dikarya</taxon>
        <taxon>Ascomycota</taxon>
        <taxon>Pezizomycotina</taxon>
        <taxon>Dothideomycetes</taxon>
        <taxon>Pleosporomycetidae</taxon>
        <taxon>Venturiales</taxon>
        <taxon>Venturiaceae</taxon>
        <taxon>Venturia</taxon>
    </lineage>
</organism>
<evidence type="ECO:0000256" key="17">
    <source>
        <dbReference type="RuleBase" id="RU361153"/>
    </source>
</evidence>
<dbReference type="GO" id="GO:0046557">
    <property type="term" value="F:glucan endo-1,6-beta-glucosidase activity"/>
    <property type="evidence" value="ECO:0007669"/>
    <property type="project" value="UniProtKB-EC"/>
</dbReference>
<evidence type="ECO:0000256" key="18">
    <source>
        <dbReference type="SAM" id="SignalP"/>
    </source>
</evidence>
<dbReference type="STRING" id="50376.A0A517L0Q5"/>
<protein>
    <recommendedName>
        <fullName evidence="13">glucan endo-1,6-beta-glucosidase</fullName>
        <ecNumber evidence="13">3.2.1.75</ecNumber>
    </recommendedName>
    <alternativeName>
        <fullName evidence="15">Beta-1,6-glucanase B</fullName>
    </alternativeName>
    <alternativeName>
        <fullName evidence="14">Endo-1,6-beta-D-glucanase B</fullName>
    </alternativeName>
    <alternativeName>
        <fullName evidence="16">Endo-1,6-beta-glucanase B</fullName>
    </alternativeName>
</protein>
<comment type="subcellular location">
    <subcellularLocation>
        <location evidence="1">Secreted</location>
    </subcellularLocation>
</comment>
<gene>
    <name evidence="20" type="ORF">FKW77_001058</name>
</gene>
<dbReference type="Pfam" id="PF00150">
    <property type="entry name" value="Cellulase"/>
    <property type="match status" value="1"/>
</dbReference>
<dbReference type="GO" id="GO:0009986">
    <property type="term" value="C:cell surface"/>
    <property type="evidence" value="ECO:0007669"/>
    <property type="project" value="TreeGrafter"/>
</dbReference>
<reference evidence="20 21" key="1">
    <citation type="submission" date="2019-07" db="EMBL/GenBank/DDBJ databases">
        <title>Finished genome of Venturia effusa.</title>
        <authorList>
            <person name="Young C.A."/>
            <person name="Cox M.P."/>
            <person name="Ganley A.R.D."/>
            <person name="David W.J."/>
        </authorList>
    </citation>
    <scope>NUCLEOTIDE SEQUENCE [LARGE SCALE GENOMIC DNA]</scope>
    <source>
        <strain evidence="21">albino</strain>
    </source>
</reference>
<keyword evidence="6" id="KW-0325">Glycoprotein</keyword>
<dbReference type="OrthoDB" id="1887033at2759"/>
<feature type="domain" description="Glycoside hydrolase family 5" evidence="19">
    <location>
        <begin position="94"/>
        <end position="386"/>
    </location>
</feature>
<name>A0A517L0Q5_9PEZI</name>
<dbReference type="GO" id="GO:0004338">
    <property type="term" value="F:glucan exo-1,3-beta-glucosidase activity"/>
    <property type="evidence" value="ECO:0007669"/>
    <property type="project" value="TreeGrafter"/>
</dbReference>
<keyword evidence="4 18" id="KW-0732">Signal</keyword>
<dbReference type="AlphaFoldDB" id="A0A517L0Q5"/>
<comment type="function">
    <text evidence="12">Beta-glucanases participate in the metabolism of beta-glucan, the main structural component of the cell wall. Acts on lutean, pustulan and 1,6-oligo-beta-D-glucosides.</text>
</comment>
<evidence type="ECO:0000256" key="2">
    <source>
        <dbReference type="ARBA" id="ARBA00005641"/>
    </source>
</evidence>
<evidence type="ECO:0000256" key="5">
    <source>
        <dbReference type="ARBA" id="ARBA00022801"/>
    </source>
</evidence>
<keyword evidence="7" id="KW-0119">Carbohydrate metabolism</keyword>
<evidence type="ECO:0000256" key="16">
    <source>
        <dbReference type="ARBA" id="ARBA00043257"/>
    </source>
</evidence>
<feature type="signal peptide" evidence="18">
    <location>
        <begin position="1"/>
        <end position="17"/>
    </location>
</feature>
<dbReference type="GO" id="GO:0009251">
    <property type="term" value="P:glucan catabolic process"/>
    <property type="evidence" value="ECO:0007669"/>
    <property type="project" value="TreeGrafter"/>
</dbReference>
<evidence type="ECO:0000256" key="7">
    <source>
        <dbReference type="ARBA" id="ARBA00023277"/>
    </source>
</evidence>
<dbReference type="SUPFAM" id="SSF51445">
    <property type="entry name" value="(Trans)glycosidases"/>
    <property type="match status" value="1"/>
</dbReference>
<proteinExistence type="inferred from homology"/>
<evidence type="ECO:0000256" key="4">
    <source>
        <dbReference type="ARBA" id="ARBA00022729"/>
    </source>
</evidence>
<dbReference type="Gene3D" id="3.20.20.80">
    <property type="entry name" value="Glycosidases"/>
    <property type="match status" value="1"/>
</dbReference>
<dbReference type="PANTHER" id="PTHR31297:SF39">
    <property type="entry name" value="GLUCAN ENDO-1,6-BETA-GLUCOSIDASE B"/>
    <property type="match status" value="1"/>
</dbReference>
<evidence type="ECO:0000256" key="13">
    <source>
        <dbReference type="ARBA" id="ARBA00038935"/>
    </source>
</evidence>
<evidence type="ECO:0000256" key="10">
    <source>
        <dbReference type="ARBA" id="ARBA00023326"/>
    </source>
</evidence>
<keyword evidence="21" id="KW-1185">Reference proteome</keyword>
<keyword evidence="8 17" id="KW-0326">Glycosidase</keyword>
<dbReference type="EMBL" id="CP042187">
    <property type="protein sequence ID" value="QDS69220.1"/>
    <property type="molecule type" value="Genomic_DNA"/>
</dbReference>
<dbReference type="InterPro" id="IPR017853">
    <property type="entry name" value="GH"/>
</dbReference>
<evidence type="ECO:0000256" key="11">
    <source>
        <dbReference type="ARBA" id="ARBA00036633"/>
    </source>
</evidence>
<keyword evidence="3" id="KW-0964">Secreted</keyword>
<evidence type="ECO:0000256" key="6">
    <source>
        <dbReference type="ARBA" id="ARBA00023180"/>
    </source>
</evidence>
<evidence type="ECO:0000256" key="14">
    <source>
        <dbReference type="ARBA" id="ARBA00041472"/>
    </source>
</evidence>
<evidence type="ECO:0000256" key="15">
    <source>
        <dbReference type="ARBA" id="ARBA00042025"/>
    </source>
</evidence>
<evidence type="ECO:0000256" key="1">
    <source>
        <dbReference type="ARBA" id="ARBA00004613"/>
    </source>
</evidence>
<dbReference type="FunFam" id="3.20.20.80:FF:000269">
    <property type="entry name" value="Probable glucan endo-1,6-beta-glucosidase B"/>
    <property type="match status" value="1"/>
</dbReference>
<dbReference type="GO" id="GO:0005576">
    <property type="term" value="C:extracellular region"/>
    <property type="evidence" value="ECO:0007669"/>
    <property type="project" value="UniProtKB-SubCell"/>
</dbReference>
<comment type="catalytic activity">
    <reaction evidence="11">
        <text>Random hydrolysis of (1-&gt;6)-linkages in (1-&gt;6)-beta-D-glucans.</text>
        <dbReference type="EC" id="3.2.1.75"/>
    </reaction>
</comment>
<dbReference type="PANTHER" id="PTHR31297">
    <property type="entry name" value="GLUCAN ENDO-1,6-BETA-GLUCOSIDASE B"/>
    <property type="match status" value="1"/>
</dbReference>
<dbReference type="EC" id="3.2.1.75" evidence="13"/>
<dbReference type="GO" id="GO:0071555">
    <property type="term" value="P:cell wall organization"/>
    <property type="evidence" value="ECO:0007669"/>
    <property type="project" value="UniProtKB-KW"/>
</dbReference>
<keyword evidence="5 17" id="KW-0378">Hydrolase</keyword>